<comment type="caution">
    <text evidence="1">The sequence shown here is derived from an EMBL/GenBank/DDBJ whole genome shotgun (WGS) entry which is preliminary data.</text>
</comment>
<evidence type="ECO:0000313" key="2">
    <source>
        <dbReference type="Proteomes" id="UP000708208"/>
    </source>
</evidence>
<proteinExistence type="predicted"/>
<organism evidence="1 2">
    <name type="scientific">Allacma fusca</name>
    <dbReference type="NCBI Taxonomy" id="39272"/>
    <lineage>
        <taxon>Eukaryota</taxon>
        <taxon>Metazoa</taxon>
        <taxon>Ecdysozoa</taxon>
        <taxon>Arthropoda</taxon>
        <taxon>Hexapoda</taxon>
        <taxon>Collembola</taxon>
        <taxon>Symphypleona</taxon>
        <taxon>Sminthuridae</taxon>
        <taxon>Allacma</taxon>
    </lineage>
</organism>
<accession>A0A8J2K0I1</accession>
<dbReference type="AlphaFoldDB" id="A0A8J2K0I1"/>
<protein>
    <submittedName>
        <fullName evidence="1">Uncharacterized protein</fullName>
    </submittedName>
</protein>
<gene>
    <name evidence="1" type="ORF">AFUS01_LOCUS17560</name>
</gene>
<reference evidence="1" key="1">
    <citation type="submission" date="2021-06" db="EMBL/GenBank/DDBJ databases">
        <authorList>
            <person name="Hodson N. C."/>
            <person name="Mongue J. A."/>
            <person name="Jaron S. K."/>
        </authorList>
    </citation>
    <scope>NUCLEOTIDE SEQUENCE</scope>
</reference>
<dbReference type="Proteomes" id="UP000708208">
    <property type="component" value="Unassembled WGS sequence"/>
</dbReference>
<keyword evidence="2" id="KW-1185">Reference proteome</keyword>
<name>A0A8J2K0I1_9HEXA</name>
<feature type="non-terminal residue" evidence="1">
    <location>
        <position position="1"/>
    </location>
</feature>
<dbReference type="EMBL" id="CAJVCH010168828">
    <property type="protein sequence ID" value="CAG7728804.1"/>
    <property type="molecule type" value="Genomic_DNA"/>
</dbReference>
<evidence type="ECO:0000313" key="1">
    <source>
        <dbReference type="EMBL" id="CAG7728804.1"/>
    </source>
</evidence>
<sequence>EFNKFYCDKLVGVIPAYPIMNADATSTDGKFLPTLECLVRPILSFRSTRYKYSHVV</sequence>